<dbReference type="EMBL" id="BMWX01000002">
    <property type="protein sequence ID" value="GGZ19471.1"/>
    <property type="molecule type" value="Genomic_DNA"/>
</dbReference>
<reference evidence="1" key="2">
    <citation type="submission" date="2020-09" db="EMBL/GenBank/DDBJ databases">
        <authorList>
            <person name="Sun Q."/>
            <person name="Kim S."/>
        </authorList>
    </citation>
    <scope>NUCLEOTIDE SEQUENCE</scope>
    <source>
        <strain evidence="1">KCTC 12368</strain>
    </source>
</reference>
<evidence type="ECO:0000313" key="1">
    <source>
        <dbReference type="EMBL" id="GGZ19471.1"/>
    </source>
</evidence>
<dbReference type="Proteomes" id="UP000619457">
    <property type="component" value="Unassembled WGS sequence"/>
</dbReference>
<gene>
    <name evidence="1" type="ORF">GCM10007049_09900</name>
</gene>
<protein>
    <recommendedName>
        <fullName evidence="3">Outer membrane protein beta-barrel domain-containing protein</fullName>
    </recommendedName>
</protein>
<accession>A0A918PRF7</accession>
<evidence type="ECO:0000313" key="2">
    <source>
        <dbReference type="Proteomes" id="UP000619457"/>
    </source>
</evidence>
<proteinExistence type="predicted"/>
<keyword evidence="2" id="KW-1185">Reference proteome</keyword>
<sequence>MLFASLPLLAQEAEEAETKNRVVFSLGYTWIPQGAKLSESETGDGFFVPAVGFDYFRKVSDRLEVGMMWDWELDHYIIRNSELERERAMIFAAVASYELMEHWAVYAGLGGEFEKNENLMIWRLGTEYAIPMGHNWEFLPSFTFDIKEGYNSWNLAVGFGKRF</sequence>
<name>A0A918PRF7_9BACT</name>
<evidence type="ECO:0008006" key="3">
    <source>
        <dbReference type="Google" id="ProtNLM"/>
    </source>
</evidence>
<organism evidence="1 2">
    <name type="scientific">Echinicola pacifica</name>
    <dbReference type="NCBI Taxonomy" id="346377"/>
    <lineage>
        <taxon>Bacteria</taxon>
        <taxon>Pseudomonadati</taxon>
        <taxon>Bacteroidota</taxon>
        <taxon>Cytophagia</taxon>
        <taxon>Cytophagales</taxon>
        <taxon>Cyclobacteriaceae</taxon>
        <taxon>Echinicola</taxon>
    </lineage>
</organism>
<reference evidence="1" key="1">
    <citation type="journal article" date="2014" name="Int. J. Syst. Evol. Microbiol.">
        <title>Complete genome sequence of Corynebacterium casei LMG S-19264T (=DSM 44701T), isolated from a smear-ripened cheese.</title>
        <authorList>
            <consortium name="US DOE Joint Genome Institute (JGI-PGF)"/>
            <person name="Walter F."/>
            <person name="Albersmeier A."/>
            <person name="Kalinowski J."/>
            <person name="Ruckert C."/>
        </authorList>
    </citation>
    <scope>NUCLEOTIDE SEQUENCE</scope>
    <source>
        <strain evidence="1">KCTC 12368</strain>
    </source>
</reference>
<dbReference type="AlphaFoldDB" id="A0A918PRF7"/>
<comment type="caution">
    <text evidence="1">The sequence shown here is derived from an EMBL/GenBank/DDBJ whole genome shotgun (WGS) entry which is preliminary data.</text>
</comment>